<dbReference type="GO" id="GO:0003677">
    <property type="term" value="F:DNA binding"/>
    <property type="evidence" value="ECO:0007669"/>
    <property type="project" value="InterPro"/>
</dbReference>
<sequence length="282" mass="31074">MGSYKSTPRARALGAQLRQARKEAGLTMRELAEKLKLQSHAPIGHWESGARPPKVEDVATYLAAVGVSGSRREEILALARRPDGPQWVSVGMPAQREQLAALCEFERTATHITEVTPLLVPGLLQTADYARAIMARSGKSPAEVETRVAIRLGRRSVLERDSLRFIAMVGEAALRTVVGGVHAMTEQLRFLLKAATWPSVGIRVIPLEADWYPAMEGAFTIFRFSDSDPIVCLENRISGMFLHRPEDVDAYEAAQAMMDGIAMGVTESLKFISDRVSRLEMM</sequence>
<dbReference type="Pfam" id="PF13560">
    <property type="entry name" value="HTH_31"/>
    <property type="match status" value="1"/>
</dbReference>
<dbReference type="Pfam" id="PF19054">
    <property type="entry name" value="DUF5753"/>
    <property type="match status" value="1"/>
</dbReference>
<dbReference type="AlphaFoldDB" id="A0A8J3CDC5"/>
<evidence type="ECO:0000313" key="3">
    <source>
        <dbReference type="Proteomes" id="UP000637578"/>
    </source>
</evidence>
<dbReference type="Proteomes" id="UP000637578">
    <property type="component" value="Unassembled WGS sequence"/>
</dbReference>
<reference evidence="2" key="1">
    <citation type="journal article" date="2014" name="Int. J. Syst. Evol. Microbiol.">
        <title>Complete genome sequence of Corynebacterium casei LMG S-19264T (=DSM 44701T), isolated from a smear-ripened cheese.</title>
        <authorList>
            <consortium name="US DOE Joint Genome Institute (JGI-PGF)"/>
            <person name="Walter F."/>
            <person name="Albersmeier A."/>
            <person name="Kalinowski J."/>
            <person name="Ruckert C."/>
        </authorList>
    </citation>
    <scope>NUCLEOTIDE SEQUENCE</scope>
    <source>
        <strain evidence="2">CGMCC 4.5737</strain>
    </source>
</reference>
<dbReference type="SMART" id="SM00530">
    <property type="entry name" value="HTH_XRE"/>
    <property type="match status" value="1"/>
</dbReference>
<proteinExistence type="predicted"/>
<feature type="domain" description="HTH cro/C1-type" evidence="1">
    <location>
        <begin position="17"/>
        <end position="72"/>
    </location>
</feature>
<accession>A0A8J3CDC5</accession>
<dbReference type="InterPro" id="IPR001387">
    <property type="entry name" value="Cro/C1-type_HTH"/>
</dbReference>
<dbReference type="PROSITE" id="PS50943">
    <property type="entry name" value="HTH_CROC1"/>
    <property type="match status" value="1"/>
</dbReference>
<evidence type="ECO:0000259" key="1">
    <source>
        <dbReference type="PROSITE" id="PS50943"/>
    </source>
</evidence>
<keyword evidence="3" id="KW-1185">Reference proteome</keyword>
<dbReference type="SUPFAM" id="SSF47413">
    <property type="entry name" value="lambda repressor-like DNA-binding domains"/>
    <property type="match status" value="1"/>
</dbReference>
<dbReference type="RefSeq" id="WP_189054932.1">
    <property type="nucleotide sequence ID" value="NZ_BMMK01000004.1"/>
</dbReference>
<dbReference type="CDD" id="cd00093">
    <property type="entry name" value="HTH_XRE"/>
    <property type="match status" value="1"/>
</dbReference>
<dbReference type="EMBL" id="BMMK01000004">
    <property type="protein sequence ID" value="GGM43442.1"/>
    <property type="molecule type" value="Genomic_DNA"/>
</dbReference>
<protein>
    <submittedName>
        <fullName evidence="2">Transcriptional regulator</fullName>
    </submittedName>
</protein>
<comment type="caution">
    <text evidence="2">The sequence shown here is derived from an EMBL/GenBank/DDBJ whole genome shotgun (WGS) entry which is preliminary data.</text>
</comment>
<name>A0A8J3CDC5_9PSEU</name>
<gene>
    <name evidence="2" type="ORF">GCM10012275_12990</name>
</gene>
<organism evidence="2 3">
    <name type="scientific">Longimycelium tulufanense</name>
    <dbReference type="NCBI Taxonomy" id="907463"/>
    <lineage>
        <taxon>Bacteria</taxon>
        <taxon>Bacillati</taxon>
        <taxon>Actinomycetota</taxon>
        <taxon>Actinomycetes</taxon>
        <taxon>Pseudonocardiales</taxon>
        <taxon>Pseudonocardiaceae</taxon>
        <taxon>Longimycelium</taxon>
    </lineage>
</organism>
<dbReference type="InterPro" id="IPR010982">
    <property type="entry name" value="Lambda_DNA-bd_dom_sf"/>
</dbReference>
<dbReference type="InterPro" id="IPR043917">
    <property type="entry name" value="DUF5753"/>
</dbReference>
<evidence type="ECO:0000313" key="2">
    <source>
        <dbReference type="EMBL" id="GGM43442.1"/>
    </source>
</evidence>
<dbReference type="Gene3D" id="1.10.260.40">
    <property type="entry name" value="lambda repressor-like DNA-binding domains"/>
    <property type="match status" value="1"/>
</dbReference>
<reference evidence="2" key="2">
    <citation type="submission" date="2020-09" db="EMBL/GenBank/DDBJ databases">
        <authorList>
            <person name="Sun Q."/>
            <person name="Zhou Y."/>
        </authorList>
    </citation>
    <scope>NUCLEOTIDE SEQUENCE</scope>
    <source>
        <strain evidence="2">CGMCC 4.5737</strain>
    </source>
</reference>